<sequence>MQSKPVILFDGVCNLCNGSVQFVIKRDKQNRFQFASLQSEFGRSILAQYKLSSGDFDSFLLLENDTLFTKSTGALKVLSQLHNWHWSTILLFIPKFIRDAVYSFIARNRYRWFGKREACWVPTPELKAKFLQ</sequence>
<dbReference type="InterPro" id="IPR052927">
    <property type="entry name" value="DCC_oxidoreductase"/>
</dbReference>
<dbReference type="Pfam" id="PF04134">
    <property type="entry name" value="DCC1-like"/>
    <property type="match status" value="1"/>
</dbReference>
<reference evidence="1 2" key="1">
    <citation type="submission" date="2023-05" db="EMBL/GenBank/DDBJ databases">
        <title>Genome sequence of Pinibacter sp. MAH-24.</title>
        <authorList>
            <person name="Huq M.A."/>
        </authorList>
    </citation>
    <scope>NUCLEOTIDE SEQUENCE [LARGE SCALE GENOMIC DNA]</scope>
    <source>
        <strain evidence="1 2">MAH-24</strain>
    </source>
</reference>
<evidence type="ECO:0000313" key="1">
    <source>
        <dbReference type="EMBL" id="MDI3322169.1"/>
    </source>
</evidence>
<dbReference type="PANTHER" id="PTHR33639:SF2">
    <property type="entry name" value="DUF393 DOMAIN-CONTAINING PROTEIN"/>
    <property type="match status" value="1"/>
</dbReference>
<gene>
    <name evidence="1" type="ORF">QJ048_20435</name>
</gene>
<dbReference type="Proteomes" id="UP001226434">
    <property type="component" value="Unassembled WGS sequence"/>
</dbReference>
<accession>A0ABT6RJU7</accession>
<name>A0ABT6RJU7_9BACT</name>
<keyword evidence="2" id="KW-1185">Reference proteome</keyword>
<organism evidence="1 2">
    <name type="scientific">Pinibacter soli</name>
    <dbReference type="NCBI Taxonomy" id="3044211"/>
    <lineage>
        <taxon>Bacteria</taxon>
        <taxon>Pseudomonadati</taxon>
        <taxon>Bacteroidota</taxon>
        <taxon>Chitinophagia</taxon>
        <taxon>Chitinophagales</taxon>
        <taxon>Chitinophagaceae</taxon>
        <taxon>Pinibacter</taxon>
    </lineage>
</organism>
<protein>
    <submittedName>
        <fullName evidence="1">Thiol-disulfide oxidoreductase DCC family protein</fullName>
    </submittedName>
</protein>
<comment type="caution">
    <text evidence="1">The sequence shown here is derived from an EMBL/GenBank/DDBJ whole genome shotgun (WGS) entry which is preliminary data.</text>
</comment>
<dbReference type="PANTHER" id="PTHR33639">
    <property type="entry name" value="THIOL-DISULFIDE OXIDOREDUCTASE DCC"/>
    <property type="match status" value="1"/>
</dbReference>
<dbReference type="EMBL" id="JASBRG010000007">
    <property type="protein sequence ID" value="MDI3322169.1"/>
    <property type="molecule type" value="Genomic_DNA"/>
</dbReference>
<dbReference type="RefSeq" id="WP_282336288.1">
    <property type="nucleotide sequence ID" value="NZ_JASBRG010000007.1"/>
</dbReference>
<dbReference type="InterPro" id="IPR007263">
    <property type="entry name" value="DCC1-like"/>
</dbReference>
<evidence type="ECO:0000313" key="2">
    <source>
        <dbReference type="Proteomes" id="UP001226434"/>
    </source>
</evidence>
<proteinExistence type="predicted"/>